<proteinExistence type="predicted"/>
<keyword evidence="4" id="KW-0805">Transcription regulation</keyword>
<feature type="domain" description="OmpR/PhoB-type" evidence="10">
    <location>
        <begin position="123"/>
        <end position="223"/>
    </location>
</feature>
<gene>
    <name evidence="11" type="ORF">F9802_02925</name>
</gene>
<evidence type="ECO:0000259" key="9">
    <source>
        <dbReference type="PROSITE" id="PS50110"/>
    </source>
</evidence>
<keyword evidence="6" id="KW-0804">Transcription</keyword>
<dbReference type="AlphaFoldDB" id="A0A6I1FP44"/>
<dbReference type="FunFam" id="3.40.50.2300:FF:000001">
    <property type="entry name" value="DNA-binding response regulator PhoB"/>
    <property type="match status" value="1"/>
</dbReference>
<evidence type="ECO:0000256" key="2">
    <source>
        <dbReference type="ARBA" id="ARBA00022553"/>
    </source>
</evidence>
<evidence type="ECO:0000256" key="5">
    <source>
        <dbReference type="ARBA" id="ARBA00023125"/>
    </source>
</evidence>
<evidence type="ECO:0000259" key="10">
    <source>
        <dbReference type="PROSITE" id="PS51755"/>
    </source>
</evidence>
<dbReference type="Proteomes" id="UP000429595">
    <property type="component" value="Unassembled WGS sequence"/>
</dbReference>
<dbReference type="CDD" id="cd00383">
    <property type="entry name" value="trans_reg_C"/>
    <property type="match status" value="1"/>
</dbReference>
<feature type="DNA-binding region" description="OmpR/PhoB-type" evidence="8">
    <location>
        <begin position="123"/>
        <end position="223"/>
    </location>
</feature>
<dbReference type="InterPro" id="IPR039420">
    <property type="entry name" value="WalR-like"/>
</dbReference>
<dbReference type="GO" id="GO:0005829">
    <property type="term" value="C:cytosol"/>
    <property type="evidence" value="ECO:0007669"/>
    <property type="project" value="TreeGrafter"/>
</dbReference>
<dbReference type="EMBL" id="WEIO01000001">
    <property type="protein sequence ID" value="KAB7709087.1"/>
    <property type="molecule type" value="Genomic_DNA"/>
</dbReference>
<dbReference type="SMART" id="SM00862">
    <property type="entry name" value="Trans_reg_C"/>
    <property type="match status" value="1"/>
</dbReference>
<dbReference type="Gene3D" id="1.10.10.10">
    <property type="entry name" value="Winged helix-like DNA-binding domain superfamily/Winged helix DNA-binding domain"/>
    <property type="match status" value="1"/>
</dbReference>
<dbReference type="RefSeq" id="WP_152149613.1">
    <property type="nucleotide sequence ID" value="NZ_WEIO01000001.1"/>
</dbReference>
<name>A0A6I1FP44_9BACI</name>
<evidence type="ECO:0000256" key="7">
    <source>
        <dbReference type="PROSITE-ProRule" id="PRU00169"/>
    </source>
</evidence>
<dbReference type="CDD" id="cd17574">
    <property type="entry name" value="REC_OmpR"/>
    <property type="match status" value="1"/>
</dbReference>
<dbReference type="InterPro" id="IPR001867">
    <property type="entry name" value="OmpR/PhoB-type_DNA-bd"/>
</dbReference>
<keyword evidence="3" id="KW-0902">Two-component regulatory system</keyword>
<evidence type="ECO:0000256" key="1">
    <source>
        <dbReference type="ARBA" id="ARBA00004496"/>
    </source>
</evidence>
<evidence type="ECO:0000256" key="8">
    <source>
        <dbReference type="PROSITE-ProRule" id="PRU01091"/>
    </source>
</evidence>
<dbReference type="PANTHER" id="PTHR48111:SF73">
    <property type="entry name" value="ALKALINE PHOSPHATASE SYNTHESIS TRANSCRIPTIONAL REGULATORY PROTEIN PHOP"/>
    <property type="match status" value="1"/>
</dbReference>
<dbReference type="PROSITE" id="PS50110">
    <property type="entry name" value="RESPONSE_REGULATORY"/>
    <property type="match status" value="1"/>
</dbReference>
<reference evidence="11 12" key="1">
    <citation type="submission" date="2019-10" db="EMBL/GenBank/DDBJ databases">
        <title>Bacillus aerolatum sp. nov., isolated from bioaerosol of sport playgrounds.</title>
        <authorList>
            <person name="Chen P."/>
            <person name="Zhang G."/>
        </authorList>
    </citation>
    <scope>NUCLEOTIDE SEQUENCE [LARGE SCALE GENOMIC DNA]</scope>
    <source>
        <strain evidence="11 12">CX253</strain>
    </source>
</reference>
<evidence type="ECO:0000313" key="11">
    <source>
        <dbReference type="EMBL" id="KAB7709087.1"/>
    </source>
</evidence>
<dbReference type="InterPro" id="IPR001789">
    <property type="entry name" value="Sig_transdc_resp-reg_receiver"/>
</dbReference>
<dbReference type="Gene3D" id="6.10.250.690">
    <property type="match status" value="1"/>
</dbReference>
<organism evidence="11 12">
    <name type="scientific">Bacillus aerolatus</name>
    <dbReference type="NCBI Taxonomy" id="2653354"/>
    <lineage>
        <taxon>Bacteria</taxon>
        <taxon>Bacillati</taxon>
        <taxon>Bacillota</taxon>
        <taxon>Bacilli</taxon>
        <taxon>Bacillales</taxon>
        <taxon>Bacillaceae</taxon>
        <taxon>Bacillus</taxon>
    </lineage>
</organism>
<keyword evidence="12" id="KW-1185">Reference proteome</keyword>
<evidence type="ECO:0000313" key="12">
    <source>
        <dbReference type="Proteomes" id="UP000429595"/>
    </source>
</evidence>
<feature type="domain" description="Response regulatory" evidence="9">
    <location>
        <begin position="3"/>
        <end position="115"/>
    </location>
</feature>
<comment type="subcellular location">
    <subcellularLocation>
        <location evidence="1">Cytoplasm</location>
    </subcellularLocation>
</comment>
<dbReference type="Pfam" id="PF00072">
    <property type="entry name" value="Response_reg"/>
    <property type="match status" value="1"/>
</dbReference>
<dbReference type="InterPro" id="IPR036388">
    <property type="entry name" value="WH-like_DNA-bd_sf"/>
</dbReference>
<evidence type="ECO:0000256" key="6">
    <source>
        <dbReference type="ARBA" id="ARBA00023163"/>
    </source>
</evidence>
<keyword evidence="5 8" id="KW-0238">DNA-binding</keyword>
<dbReference type="FunFam" id="1.10.10.10:FF:000018">
    <property type="entry name" value="DNA-binding response regulator ResD"/>
    <property type="match status" value="1"/>
</dbReference>
<feature type="modified residue" description="4-aspartylphosphate" evidence="7">
    <location>
        <position position="51"/>
    </location>
</feature>
<dbReference type="GO" id="GO:0006355">
    <property type="term" value="P:regulation of DNA-templated transcription"/>
    <property type="evidence" value="ECO:0007669"/>
    <property type="project" value="InterPro"/>
</dbReference>
<accession>A0A6I1FP44</accession>
<dbReference type="Gene3D" id="3.40.50.2300">
    <property type="match status" value="1"/>
</dbReference>
<sequence>MKTILLVDDEAKMLDLLSIYLSPNYRCIKVNSGLKAITYIKSDPIDLILLDVMMPELDGWDTCRQIREFSDVPIIMLTARNEKADVVKGLQIGADDYVTKPFDEAELLARIDAVFRRVKSESNIKIEFKGLLWDGAAHELMYKGQPIQITPKEFSLLGLLLKNRNKVFSRPNLLESIWGNEAFTEDRTIDSHVRNIRDKLRQANFPVDQYLSTVWGIGYKWVSKE</sequence>
<dbReference type="SUPFAM" id="SSF52172">
    <property type="entry name" value="CheY-like"/>
    <property type="match status" value="1"/>
</dbReference>
<dbReference type="GO" id="GO:0000156">
    <property type="term" value="F:phosphorelay response regulator activity"/>
    <property type="evidence" value="ECO:0007669"/>
    <property type="project" value="TreeGrafter"/>
</dbReference>
<keyword evidence="2 7" id="KW-0597">Phosphoprotein</keyword>
<dbReference type="GO" id="GO:0000976">
    <property type="term" value="F:transcription cis-regulatory region binding"/>
    <property type="evidence" value="ECO:0007669"/>
    <property type="project" value="TreeGrafter"/>
</dbReference>
<comment type="caution">
    <text evidence="11">The sequence shown here is derived from an EMBL/GenBank/DDBJ whole genome shotgun (WGS) entry which is preliminary data.</text>
</comment>
<dbReference type="GO" id="GO:0032993">
    <property type="term" value="C:protein-DNA complex"/>
    <property type="evidence" value="ECO:0007669"/>
    <property type="project" value="TreeGrafter"/>
</dbReference>
<evidence type="ECO:0000256" key="4">
    <source>
        <dbReference type="ARBA" id="ARBA00023015"/>
    </source>
</evidence>
<protein>
    <submittedName>
        <fullName evidence="11">Response regulator</fullName>
    </submittedName>
</protein>
<dbReference type="InterPro" id="IPR011006">
    <property type="entry name" value="CheY-like_superfamily"/>
</dbReference>
<dbReference type="Pfam" id="PF00486">
    <property type="entry name" value="Trans_reg_C"/>
    <property type="match status" value="1"/>
</dbReference>
<dbReference type="PROSITE" id="PS51755">
    <property type="entry name" value="OMPR_PHOB"/>
    <property type="match status" value="1"/>
</dbReference>
<dbReference type="SMART" id="SM00448">
    <property type="entry name" value="REC"/>
    <property type="match status" value="1"/>
</dbReference>
<evidence type="ECO:0000256" key="3">
    <source>
        <dbReference type="ARBA" id="ARBA00023012"/>
    </source>
</evidence>
<dbReference type="PANTHER" id="PTHR48111">
    <property type="entry name" value="REGULATOR OF RPOS"/>
    <property type="match status" value="1"/>
</dbReference>